<keyword evidence="3" id="KW-1185">Reference proteome</keyword>
<name>A0A3P7JCJ2_STRVU</name>
<dbReference type="AlphaFoldDB" id="A0A3P7JCJ2"/>
<reference evidence="2 3" key="1">
    <citation type="submission" date="2018-11" db="EMBL/GenBank/DDBJ databases">
        <authorList>
            <consortium name="Pathogen Informatics"/>
        </authorList>
    </citation>
    <scope>NUCLEOTIDE SEQUENCE [LARGE SCALE GENOMIC DNA]</scope>
</reference>
<evidence type="ECO:0000256" key="1">
    <source>
        <dbReference type="SAM" id="MobiDB-lite"/>
    </source>
</evidence>
<dbReference type="EMBL" id="UYYB01111361">
    <property type="protein sequence ID" value="VDM81086.1"/>
    <property type="molecule type" value="Genomic_DNA"/>
</dbReference>
<organism evidence="2 3">
    <name type="scientific">Strongylus vulgaris</name>
    <name type="common">Blood worm</name>
    <dbReference type="NCBI Taxonomy" id="40348"/>
    <lineage>
        <taxon>Eukaryota</taxon>
        <taxon>Metazoa</taxon>
        <taxon>Ecdysozoa</taxon>
        <taxon>Nematoda</taxon>
        <taxon>Chromadorea</taxon>
        <taxon>Rhabditida</taxon>
        <taxon>Rhabditina</taxon>
        <taxon>Rhabditomorpha</taxon>
        <taxon>Strongyloidea</taxon>
        <taxon>Strongylidae</taxon>
        <taxon>Strongylus</taxon>
    </lineage>
</organism>
<feature type="compositionally biased region" description="Polar residues" evidence="1">
    <location>
        <begin position="137"/>
        <end position="146"/>
    </location>
</feature>
<dbReference type="Proteomes" id="UP000270094">
    <property type="component" value="Unassembled WGS sequence"/>
</dbReference>
<accession>A0A3P7JCJ2</accession>
<protein>
    <submittedName>
        <fullName evidence="2">Uncharacterized protein</fullName>
    </submittedName>
</protein>
<evidence type="ECO:0000313" key="3">
    <source>
        <dbReference type="Proteomes" id="UP000270094"/>
    </source>
</evidence>
<gene>
    <name evidence="2" type="ORF">SVUK_LOCUS16084</name>
</gene>
<feature type="region of interest" description="Disordered" evidence="1">
    <location>
        <begin position="89"/>
        <end position="146"/>
    </location>
</feature>
<evidence type="ECO:0000313" key="2">
    <source>
        <dbReference type="EMBL" id="VDM81086.1"/>
    </source>
</evidence>
<proteinExistence type="predicted"/>
<feature type="region of interest" description="Disordered" evidence="1">
    <location>
        <begin position="27"/>
        <end position="66"/>
    </location>
</feature>
<feature type="compositionally biased region" description="Polar residues" evidence="1">
    <location>
        <begin position="35"/>
        <end position="48"/>
    </location>
</feature>
<feature type="compositionally biased region" description="Basic and acidic residues" evidence="1">
    <location>
        <begin position="116"/>
        <end position="125"/>
    </location>
</feature>
<sequence length="197" mass="22009">MSARVCPLPMRRERSDLCASSVMRLAKHTERSPGPTCTMSTALRSTQDPPKRQPLRPPDTARDPMTINNCIDELRRRRLQSTTDMLIPGGEALRSPSSSPHVSMRNRANLGTNMRDNWDSNDVKSRNSRRDHRMSVPNLSPEPSSAVVQSAKALREKLGRNGDGELSTINEGLITPVIRRKQFNQPTALTCVGFFEC</sequence>
<dbReference type="OrthoDB" id="21085at2759"/>